<gene>
    <name evidence="1" type="ORF">EJ04DRAFT_599373</name>
</gene>
<dbReference type="SUPFAM" id="SSF55486">
    <property type="entry name" value="Metalloproteases ('zincins'), catalytic domain"/>
    <property type="match status" value="1"/>
</dbReference>
<comment type="caution">
    <text evidence="1">The sequence shown here is derived from an EMBL/GenBank/DDBJ whole genome shotgun (WGS) entry which is preliminary data.</text>
</comment>
<reference evidence="1" key="1">
    <citation type="journal article" date="2020" name="Stud. Mycol.">
        <title>101 Dothideomycetes genomes: a test case for predicting lifestyles and emergence of pathogens.</title>
        <authorList>
            <person name="Haridas S."/>
            <person name="Albert R."/>
            <person name="Binder M."/>
            <person name="Bloem J."/>
            <person name="Labutti K."/>
            <person name="Salamov A."/>
            <person name="Andreopoulos B."/>
            <person name="Baker S."/>
            <person name="Barry K."/>
            <person name="Bills G."/>
            <person name="Bluhm B."/>
            <person name="Cannon C."/>
            <person name="Castanera R."/>
            <person name="Culley D."/>
            <person name="Daum C."/>
            <person name="Ezra D."/>
            <person name="Gonzalez J."/>
            <person name="Henrissat B."/>
            <person name="Kuo A."/>
            <person name="Liang C."/>
            <person name="Lipzen A."/>
            <person name="Lutzoni F."/>
            <person name="Magnuson J."/>
            <person name="Mondo S."/>
            <person name="Nolan M."/>
            <person name="Ohm R."/>
            <person name="Pangilinan J."/>
            <person name="Park H.-J."/>
            <person name="Ramirez L."/>
            <person name="Alfaro M."/>
            <person name="Sun H."/>
            <person name="Tritt A."/>
            <person name="Yoshinaga Y."/>
            <person name="Zwiers L.-H."/>
            <person name="Turgeon B."/>
            <person name="Goodwin S."/>
            <person name="Spatafora J."/>
            <person name="Crous P."/>
            <person name="Grigoriev I."/>
        </authorList>
    </citation>
    <scope>NUCLEOTIDE SEQUENCE</scope>
    <source>
        <strain evidence="1">CBS 125425</strain>
    </source>
</reference>
<accession>A0A9P4UVU7</accession>
<sequence length="322" mass="37031">MSGWDEGKHRDVAAAYLGLPEDLDYDNSGDAKLAHANLNRVAHLDASVPLLASHVLFSCVDTKGWCHKEHLGSTKDNYVILCENFWYEPTTDSKYDIYKGLDKKYITMKCLQNVDLRVIIHELMHTSLIQQGVPAYGAEVLDKWIRDSKTKTIDVLINADSYAVFVLACFWKEKFGFLPPPDQESQWHESPECHHSDYSVYFDGDVAKTHIENFCKEAAAKYTPGNWGYLEKSYETGKPDEQTWKLAWSKEARKDPVEIRRKCEENFGKILNDCQPDNNFWKQGGAITWYTEQVNDAEYKFQLDGVRERPTPVGEPWERCGV</sequence>
<organism evidence="1 2">
    <name type="scientific">Polyplosphaeria fusca</name>
    <dbReference type="NCBI Taxonomy" id="682080"/>
    <lineage>
        <taxon>Eukaryota</taxon>
        <taxon>Fungi</taxon>
        <taxon>Dikarya</taxon>
        <taxon>Ascomycota</taxon>
        <taxon>Pezizomycotina</taxon>
        <taxon>Dothideomycetes</taxon>
        <taxon>Pleosporomycetidae</taxon>
        <taxon>Pleosporales</taxon>
        <taxon>Tetraplosphaeriaceae</taxon>
        <taxon>Polyplosphaeria</taxon>
    </lineage>
</organism>
<dbReference type="OrthoDB" id="1896086at2759"/>
<proteinExistence type="predicted"/>
<dbReference type="Proteomes" id="UP000799444">
    <property type="component" value="Unassembled WGS sequence"/>
</dbReference>
<dbReference type="Pfam" id="PF18647">
    <property type="entry name" value="Fungal_lectin_2"/>
    <property type="match status" value="1"/>
</dbReference>
<evidence type="ECO:0000313" key="2">
    <source>
        <dbReference type="Proteomes" id="UP000799444"/>
    </source>
</evidence>
<dbReference type="AlphaFoldDB" id="A0A9P4UVU7"/>
<evidence type="ECO:0000313" key="1">
    <source>
        <dbReference type="EMBL" id="KAF2726525.1"/>
    </source>
</evidence>
<dbReference type="Gene3D" id="3.40.390.10">
    <property type="entry name" value="Collagenase (Catalytic Domain)"/>
    <property type="match status" value="1"/>
</dbReference>
<protein>
    <submittedName>
        <fullName evidence="1">Uncharacterized protein</fullName>
    </submittedName>
</protein>
<name>A0A9P4UVU7_9PLEO</name>
<dbReference type="GO" id="GO:0008237">
    <property type="term" value="F:metallopeptidase activity"/>
    <property type="evidence" value="ECO:0007669"/>
    <property type="project" value="InterPro"/>
</dbReference>
<dbReference type="InterPro" id="IPR024079">
    <property type="entry name" value="MetalloPept_cat_dom_sf"/>
</dbReference>
<keyword evidence="2" id="KW-1185">Reference proteome</keyword>
<dbReference type="EMBL" id="ML996448">
    <property type="protein sequence ID" value="KAF2726525.1"/>
    <property type="molecule type" value="Genomic_DNA"/>
</dbReference>